<dbReference type="PANTHER" id="PTHR30528:SF0">
    <property type="entry name" value="CYTOPLASMIC PROTEIN"/>
    <property type="match status" value="1"/>
</dbReference>
<sequence>MQRIDRQQARQIAVRAQLLDAQRPASLVAMVDQLTLVQIDPTTAIVRSADLVAWSRLGDAYDPSDLVFALETERSLTEHVTFIRTMDDIGIHLAVADEWLHPSTVAWIEANPGYRARVLDQLRDEGPIPATALPNDPEVPYASTGWNDDKNANRMLEVLCLRGEVAVAGRQGRSRVWDVAERVYPADLYRPAPDEARRLRDERRLAALGISRAKPLRSPGEPSPIGDLGVTVEVDGIAGTWQVDPDALAASEAVPFEGRCAFLSPFDRLVYDRDRALDLFDFEYVLEMYKPAAQRRWGYFALPIVHGDRLVGKLDAKADRKAGVLRVNAIHEDFPWEPETGDAVEAELTALGDWLGLEVVRA</sequence>
<dbReference type="EMBL" id="JBHTLX010000011">
    <property type="protein sequence ID" value="MFD1247833.1"/>
    <property type="molecule type" value="Genomic_DNA"/>
</dbReference>
<dbReference type="InterPro" id="IPR009351">
    <property type="entry name" value="AlkZ-like"/>
</dbReference>
<accession>A0ABW3VXQ0</accession>
<gene>
    <name evidence="1" type="ORF">ACFQ3F_08530</name>
</gene>
<dbReference type="Pfam" id="PF06224">
    <property type="entry name" value="AlkZ-like"/>
    <property type="match status" value="1"/>
</dbReference>
<comment type="caution">
    <text evidence="1">The sequence shown here is derived from an EMBL/GenBank/DDBJ whole genome shotgun (WGS) entry which is preliminary data.</text>
</comment>
<dbReference type="Proteomes" id="UP001597229">
    <property type="component" value="Unassembled WGS sequence"/>
</dbReference>
<dbReference type="RefSeq" id="WP_367919144.1">
    <property type="nucleotide sequence ID" value="NZ_BAABAC010000019.1"/>
</dbReference>
<proteinExistence type="predicted"/>
<name>A0ABW3VXQ0_9ACTN</name>
<evidence type="ECO:0000313" key="1">
    <source>
        <dbReference type="EMBL" id="MFD1247833.1"/>
    </source>
</evidence>
<organism evidence="1 2">
    <name type="scientific">Nocardioides ginsengisoli</name>
    <dbReference type="NCBI Taxonomy" id="363868"/>
    <lineage>
        <taxon>Bacteria</taxon>
        <taxon>Bacillati</taxon>
        <taxon>Actinomycetota</taxon>
        <taxon>Actinomycetes</taxon>
        <taxon>Propionibacteriales</taxon>
        <taxon>Nocardioidaceae</taxon>
        <taxon>Nocardioides</taxon>
    </lineage>
</organism>
<keyword evidence="2" id="KW-1185">Reference proteome</keyword>
<evidence type="ECO:0000313" key="2">
    <source>
        <dbReference type="Proteomes" id="UP001597229"/>
    </source>
</evidence>
<reference evidence="2" key="1">
    <citation type="journal article" date="2019" name="Int. J. Syst. Evol. Microbiol.">
        <title>The Global Catalogue of Microorganisms (GCM) 10K type strain sequencing project: providing services to taxonomists for standard genome sequencing and annotation.</title>
        <authorList>
            <consortium name="The Broad Institute Genomics Platform"/>
            <consortium name="The Broad Institute Genome Sequencing Center for Infectious Disease"/>
            <person name="Wu L."/>
            <person name="Ma J."/>
        </authorList>
    </citation>
    <scope>NUCLEOTIDE SEQUENCE [LARGE SCALE GENOMIC DNA]</scope>
    <source>
        <strain evidence="2">CCUG 52478</strain>
    </source>
</reference>
<dbReference type="PANTHER" id="PTHR30528">
    <property type="entry name" value="CYTOPLASMIC PROTEIN"/>
    <property type="match status" value="1"/>
</dbReference>
<protein>
    <submittedName>
        <fullName evidence="1">DNA glycosylase AlkZ-like family protein</fullName>
    </submittedName>
</protein>